<dbReference type="SUPFAM" id="SSF54001">
    <property type="entry name" value="Cysteine proteinases"/>
    <property type="match status" value="1"/>
</dbReference>
<evidence type="ECO:0000256" key="1">
    <source>
        <dbReference type="SAM" id="MobiDB-lite"/>
    </source>
</evidence>
<dbReference type="EMBL" id="JAIWYP010000010">
    <property type="protein sequence ID" value="KAH3747677.1"/>
    <property type="molecule type" value="Genomic_DNA"/>
</dbReference>
<dbReference type="PROSITE" id="PS50802">
    <property type="entry name" value="OTU"/>
    <property type="match status" value="1"/>
</dbReference>
<sequence length="532" mass="62812">MNRQPKEVLAYQTPFNIYFGRNVDVNESRKKASDASARCDRRVMARYWKSKACSIYQKGDKVLLKYPFGVRRVPYKEYILRGVVLKRNKAFDKYLVKYRDNENVTHSRWLSIENITSRTIEEEHRRRKWSIRVFQLMEQKRQHKRKYFVVLHSDNVCSEDDNSRSNASNETEDDQLENPVSTAVHEQLQLWNDNRSRIIYNPEGDGDCQFNAISHQLTRVGLYQNAASLRENAVTHLEKHRYYYRDFVQEDMYQYLESMRQSKTYGDHLTLVALSRELNCPFLILNSEGIDHTRLVSNDGEYAEDIACFTLGYFPENIGEHYVSLGLEESYKQRLLRTFHNETGSSVTETDIRMHEIETEDQSRQNEDDNTNESAHSINREPEPTETESDTIDTPENGIESEPREINHIDEESVDLSFERPCLPNEILREIVMVTISLSPYMRYTLQRVPLYFAEVVRSIGYRRMLLSPSLMPTVPRPVSVARLRRKFGRRSGVMLGVRSLLRFAGPRWRYAWLWLYAIGDNWYELRDVTWQ</sequence>
<evidence type="ECO:0000259" key="2">
    <source>
        <dbReference type="PROSITE" id="PS50802"/>
    </source>
</evidence>
<dbReference type="AlphaFoldDB" id="A0A9D4DDJ4"/>
<dbReference type="Pfam" id="PF02338">
    <property type="entry name" value="OTU"/>
    <property type="match status" value="1"/>
</dbReference>
<dbReference type="InterPro" id="IPR003323">
    <property type="entry name" value="OTU_dom"/>
</dbReference>
<name>A0A9D4DDJ4_DREPO</name>
<organism evidence="3 4">
    <name type="scientific">Dreissena polymorpha</name>
    <name type="common">Zebra mussel</name>
    <name type="synonym">Mytilus polymorpha</name>
    <dbReference type="NCBI Taxonomy" id="45954"/>
    <lineage>
        <taxon>Eukaryota</taxon>
        <taxon>Metazoa</taxon>
        <taxon>Spiralia</taxon>
        <taxon>Lophotrochozoa</taxon>
        <taxon>Mollusca</taxon>
        <taxon>Bivalvia</taxon>
        <taxon>Autobranchia</taxon>
        <taxon>Heteroconchia</taxon>
        <taxon>Euheterodonta</taxon>
        <taxon>Imparidentia</taxon>
        <taxon>Neoheterodontei</taxon>
        <taxon>Myida</taxon>
        <taxon>Dreissenoidea</taxon>
        <taxon>Dreissenidae</taxon>
        <taxon>Dreissena</taxon>
    </lineage>
</organism>
<evidence type="ECO:0000313" key="3">
    <source>
        <dbReference type="EMBL" id="KAH3747677.1"/>
    </source>
</evidence>
<dbReference type="GO" id="GO:0004843">
    <property type="term" value="F:cysteine-type deubiquitinase activity"/>
    <property type="evidence" value="ECO:0007669"/>
    <property type="project" value="TreeGrafter"/>
</dbReference>
<reference evidence="3" key="1">
    <citation type="journal article" date="2019" name="bioRxiv">
        <title>The Genome of the Zebra Mussel, Dreissena polymorpha: A Resource for Invasive Species Research.</title>
        <authorList>
            <person name="McCartney M.A."/>
            <person name="Auch B."/>
            <person name="Kono T."/>
            <person name="Mallez S."/>
            <person name="Zhang Y."/>
            <person name="Obille A."/>
            <person name="Becker A."/>
            <person name="Abrahante J.E."/>
            <person name="Garbe J."/>
            <person name="Badalamenti J.P."/>
            <person name="Herman A."/>
            <person name="Mangelson H."/>
            <person name="Liachko I."/>
            <person name="Sullivan S."/>
            <person name="Sone E.D."/>
            <person name="Koren S."/>
            <person name="Silverstein K.A.T."/>
            <person name="Beckman K.B."/>
            <person name="Gohl D.M."/>
        </authorList>
    </citation>
    <scope>NUCLEOTIDE SEQUENCE</scope>
    <source>
        <strain evidence="3">Duluth1</strain>
        <tissue evidence="3">Whole animal</tissue>
    </source>
</reference>
<feature type="domain" description="OTU" evidence="2">
    <location>
        <begin position="197"/>
        <end position="328"/>
    </location>
</feature>
<gene>
    <name evidence="3" type="ORF">DPMN_182106</name>
</gene>
<accession>A0A9D4DDJ4</accession>
<protein>
    <recommendedName>
        <fullName evidence="2">OTU domain-containing protein</fullName>
    </recommendedName>
</protein>
<keyword evidence="4" id="KW-1185">Reference proteome</keyword>
<feature type="compositionally biased region" description="Acidic residues" evidence="1">
    <location>
        <begin position="384"/>
        <end position="393"/>
    </location>
</feature>
<proteinExistence type="predicted"/>
<dbReference type="PANTHER" id="PTHR12419">
    <property type="entry name" value="OTU DOMAIN CONTAINING PROTEIN"/>
    <property type="match status" value="1"/>
</dbReference>
<dbReference type="Proteomes" id="UP000828390">
    <property type="component" value="Unassembled WGS sequence"/>
</dbReference>
<reference evidence="3" key="2">
    <citation type="submission" date="2020-11" db="EMBL/GenBank/DDBJ databases">
        <authorList>
            <person name="McCartney M.A."/>
            <person name="Auch B."/>
            <person name="Kono T."/>
            <person name="Mallez S."/>
            <person name="Becker A."/>
            <person name="Gohl D.M."/>
            <person name="Silverstein K.A.T."/>
            <person name="Koren S."/>
            <person name="Bechman K.B."/>
            <person name="Herman A."/>
            <person name="Abrahante J.E."/>
            <person name="Garbe J."/>
        </authorList>
    </citation>
    <scope>NUCLEOTIDE SEQUENCE</scope>
    <source>
        <strain evidence="3">Duluth1</strain>
        <tissue evidence="3">Whole animal</tissue>
    </source>
</reference>
<dbReference type="CDD" id="cd22758">
    <property type="entry name" value="OTU_232R-like"/>
    <property type="match status" value="1"/>
</dbReference>
<feature type="compositionally biased region" description="Basic and acidic residues" evidence="1">
    <location>
        <begin position="350"/>
        <end position="367"/>
    </location>
</feature>
<dbReference type="InterPro" id="IPR038765">
    <property type="entry name" value="Papain-like_cys_pep_sf"/>
</dbReference>
<dbReference type="GO" id="GO:0016579">
    <property type="term" value="P:protein deubiquitination"/>
    <property type="evidence" value="ECO:0007669"/>
    <property type="project" value="TreeGrafter"/>
</dbReference>
<dbReference type="Gene3D" id="3.90.70.80">
    <property type="match status" value="1"/>
</dbReference>
<evidence type="ECO:0000313" key="4">
    <source>
        <dbReference type="Proteomes" id="UP000828390"/>
    </source>
</evidence>
<feature type="region of interest" description="Disordered" evidence="1">
    <location>
        <begin position="158"/>
        <end position="179"/>
    </location>
</feature>
<feature type="region of interest" description="Disordered" evidence="1">
    <location>
        <begin position="345"/>
        <end position="406"/>
    </location>
</feature>
<comment type="caution">
    <text evidence="3">The sequence shown here is derived from an EMBL/GenBank/DDBJ whole genome shotgun (WGS) entry which is preliminary data.</text>
</comment>
<dbReference type="InterPro" id="IPR050704">
    <property type="entry name" value="Peptidase_C85-like"/>
</dbReference>